<dbReference type="GeneID" id="24424264"/>
<evidence type="ECO:0000256" key="1">
    <source>
        <dbReference type="SAM" id="Coils"/>
    </source>
</evidence>
<reference evidence="2 3" key="1">
    <citation type="journal article" date="2012" name="Nucleic Acids Res.">
        <title>Sequencing of the smallest Apicomplexan genome from the human pathogen Babesia microti.</title>
        <authorList>
            <person name="Cornillot E."/>
            <person name="Hadj-Kaddour K."/>
            <person name="Dassouli A."/>
            <person name="Noel B."/>
            <person name="Ranwez V."/>
            <person name="Vacherie B."/>
            <person name="Augagneur Y."/>
            <person name="Bres V."/>
            <person name="Duclos A."/>
            <person name="Randazzo S."/>
            <person name="Carcy B."/>
            <person name="Debierre-Grockiego F."/>
            <person name="Delbecq S."/>
            <person name="Moubri-Menage K."/>
            <person name="Shams-Eldin H."/>
            <person name="Usmani-Brown S."/>
            <person name="Bringaud F."/>
            <person name="Wincker P."/>
            <person name="Vivares C.P."/>
            <person name="Schwarz R.T."/>
            <person name="Schetters T.P."/>
            <person name="Krause P.J."/>
            <person name="Gorenflot A."/>
            <person name="Berry V."/>
            <person name="Barbe V."/>
            <person name="Ben Mamoun C."/>
        </authorList>
    </citation>
    <scope>NUCLEOTIDE SEQUENCE [LARGE SCALE GENOMIC DNA]</scope>
    <source>
        <strain evidence="2 3">RI</strain>
    </source>
</reference>
<proteinExistence type="predicted"/>
<dbReference type="KEGG" id="bmic:BMR1_02g02395"/>
<protein>
    <submittedName>
        <fullName evidence="2">Uncharacterized protein</fullName>
    </submittedName>
</protein>
<name>A0A1R4AAH0_BABMR</name>
<gene>
    <name evidence="2" type="ORF">BMR1_02g02395</name>
</gene>
<dbReference type="VEuPathDB" id="PiroplasmaDB:BMR1_02g02395"/>
<dbReference type="EMBL" id="FO082872">
    <property type="protein sequence ID" value="SJK85993.1"/>
    <property type="molecule type" value="Genomic_DNA"/>
</dbReference>
<reference evidence="2 3" key="2">
    <citation type="journal article" date="2013" name="PLoS ONE">
        <title>Whole genome mapping and re-organization of the nuclear and mitochondrial genomes of Babesia microti isolates.</title>
        <authorList>
            <person name="Cornillot E."/>
            <person name="Dassouli A."/>
            <person name="Garg A."/>
            <person name="Pachikara N."/>
            <person name="Randazzo S."/>
            <person name="Depoix D."/>
            <person name="Carcy B."/>
            <person name="Delbecq S."/>
            <person name="Frutos R."/>
            <person name="Silva J.C."/>
            <person name="Sutton R."/>
            <person name="Krause P.J."/>
            <person name="Mamoun C.B."/>
        </authorList>
    </citation>
    <scope>NUCLEOTIDE SEQUENCE [LARGE SCALE GENOMIC DNA]</scope>
    <source>
        <strain evidence="2 3">RI</strain>
    </source>
</reference>
<keyword evidence="3" id="KW-1185">Reference proteome</keyword>
<sequence>MKLELCNWAIWQSIWPIERKGLLFVRSDVGWEENNVEIRGNALFIYPQYDTQCVIGRGYLLEYAQSQLQIFTPQNSHKLPSIAGLANNMDGRLLSIKIPNVMDDIQFYIPDGGSAELWKECIDKASVTNLKQLITQQELMYRDEIKLLKEEIKECRLMKDESLYELCAAEQERDKLKYDKEKLESESFIAKTSTTIIHGMQVELARSLSERVKELKKALDKSLDDMRAKDREIRYLQDELNECKSCNISLTDKLDSTSAKLNNLVISLHEASSEPDNNVACLALTIKKNHELEMANRKLNGEVSKMATRFYDIRDTILSHFNECLDSISFEEAFQLMKSWIVCSELKIAYYDSLIAGTPDKSLQERLDNAQKEFVEAELRARAYYVIHRSRLLNVIIEARNDQPLLEVTKVSKKLLTRLAWLLGEDGEGEEFTRKSIEPPIRIMYSAEKELHRKTMEIKKLEAENNSLRVEVRRLASLVGGQVHWENISRANKLGAAN</sequence>
<organism evidence="2 3">
    <name type="scientific">Babesia microti (strain RI)</name>
    <dbReference type="NCBI Taxonomy" id="1133968"/>
    <lineage>
        <taxon>Eukaryota</taxon>
        <taxon>Sar</taxon>
        <taxon>Alveolata</taxon>
        <taxon>Apicomplexa</taxon>
        <taxon>Aconoidasida</taxon>
        <taxon>Piroplasmida</taxon>
        <taxon>Babesiidae</taxon>
        <taxon>Babesia</taxon>
    </lineage>
</organism>
<dbReference type="AlphaFoldDB" id="A0A1R4AAH0"/>
<reference evidence="2 3" key="3">
    <citation type="journal article" date="2016" name="Sci. Rep.">
        <title>Genome-wide diversity and gene expression profiling of Babesia microti isolates identify polymorphic genes that mediate host-pathogen interactions.</title>
        <authorList>
            <person name="Silva J.C."/>
            <person name="Cornillot E."/>
            <person name="McCracken C."/>
            <person name="Usmani-Brown S."/>
            <person name="Dwivedi A."/>
            <person name="Ifeonu O.O."/>
            <person name="Crabtree J."/>
            <person name="Gotia H.T."/>
            <person name="Virji A.Z."/>
            <person name="Reynes C."/>
            <person name="Colinge J."/>
            <person name="Kumar V."/>
            <person name="Lawres L."/>
            <person name="Pazzi J.E."/>
            <person name="Pablo J.V."/>
            <person name="Hung C."/>
            <person name="Brancato J."/>
            <person name="Kumari P."/>
            <person name="Orvis J."/>
            <person name="Tretina K."/>
            <person name="Chibucos M."/>
            <person name="Ott S."/>
            <person name="Sadzewicz L."/>
            <person name="Sengamalay N."/>
            <person name="Shetty A.C."/>
            <person name="Su Q."/>
            <person name="Tallon L."/>
            <person name="Fraser C.M."/>
            <person name="Frutos R."/>
            <person name="Molina D.M."/>
            <person name="Krause P.J."/>
            <person name="Ben Mamoun C."/>
        </authorList>
    </citation>
    <scope>NUCLEOTIDE SEQUENCE [LARGE SCALE GENOMIC DNA]</scope>
    <source>
        <strain evidence="2 3">RI</strain>
    </source>
</reference>
<feature type="coiled-coil region" evidence="1">
    <location>
        <begin position="444"/>
        <end position="478"/>
    </location>
</feature>
<evidence type="ECO:0000313" key="3">
    <source>
        <dbReference type="Proteomes" id="UP000002899"/>
    </source>
</evidence>
<feature type="coiled-coil region" evidence="1">
    <location>
        <begin position="205"/>
        <end position="232"/>
    </location>
</feature>
<accession>A0A1R4AAH0</accession>
<dbReference type="Proteomes" id="UP000002899">
    <property type="component" value="Chromosome II"/>
</dbReference>
<dbReference type="RefSeq" id="XP_021338192.1">
    <property type="nucleotide sequence ID" value="XM_021481564.1"/>
</dbReference>
<keyword evidence="1" id="KW-0175">Coiled coil</keyword>
<evidence type="ECO:0000313" key="2">
    <source>
        <dbReference type="EMBL" id="SJK85993.1"/>
    </source>
</evidence>